<dbReference type="AlphaFoldDB" id="A0AAD9YMW0"/>
<dbReference type="Pfam" id="PF12311">
    <property type="entry name" value="DUF3632"/>
    <property type="match status" value="1"/>
</dbReference>
<evidence type="ECO:0000256" key="1">
    <source>
        <dbReference type="SAM" id="MobiDB-lite"/>
    </source>
</evidence>
<comment type="caution">
    <text evidence="2">The sequence shown here is derived from an EMBL/GenBank/DDBJ whole genome shotgun (WGS) entry which is preliminary data.</text>
</comment>
<dbReference type="InterPro" id="IPR053204">
    <property type="entry name" value="Oxopyrrolidines_Biosynth-assoc"/>
</dbReference>
<dbReference type="PANTHER" id="PTHR38797">
    <property type="entry name" value="NUCLEAR PORE COMPLEX PROTEIN NUP85-RELATED"/>
    <property type="match status" value="1"/>
</dbReference>
<organism evidence="2 3">
    <name type="scientific">Colletotrichum kahawae</name>
    <name type="common">Coffee berry disease fungus</name>
    <dbReference type="NCBI Taxonomy" id="34407"/>
    <lineage>
        <taxon>Eukaryota</taxon>
        <taxon>Fungi</taxon>
        <taxon>Dikarya</taxon>
        <taxon>Ascomycota</taxon>
        <taxon>Pezizomycotina</taxon>
        <taxon>Sordariomycetes</taxon>
        <taxon>Hypocreomycetidae</taxon>
        <taxon>Glomerellales</taxon>
        <taxon>Glomerellaceae</taxon>
        <taxon>Colletotrichum</taxon>
        <taxon>Colletotrichum gloeosporioides species complex</taxon>
    </lineage>
</organism>
<sequence>MDPETSSPTEVCPDVALSSVEKPTTEPTSEPTPDIAADDATDLAQAIAEISMELNADVESQQASQFTPESTSKVFAKSPSAAEIPLPPSPQLLPGFRYSSVFPRLLVPIERSIASDLRTSFGDGTPRATEAPVVATENPTAALFDTSDDDTASYCTAPDHRSDDDDTDDMIIPNSNPVYRIERFQTRDFSAQQRAIINALSIALRRDHSIDDAWEAAKKIDSLCPPSDQEENVEDWLWVLWEILIDIARFGEDTAVLPMNEVVLRLHSHHARGYVKIGGEERRLWKDLPMFSFCMDAAFSSDPTTGYTKLTLAGSRAWEQLNRFGAGCLMSAIGGPHHHALKAMRSALEEDTSPDIKIAECRMFVIFEWALPTALKALLRWALENVGADHPKEDSMDYEEPGPLYHGPPMMCLQRWGFWIERLEQLSKCDPESPRDVREAFLKDIQTGMFRRLAKTVAESMKEAEKELGHTLSD</sequence>
<feature type="region of interest" description="Disordered" evidence="1">
    <location>
        <begin position="1"/>
        <end position="37"/>
    </location>
</feature>
<dbReference type="PANTHER" id="PTHR38797:SF4">
    <property type="entry name" value="NUCLEAR PORE COMPLEX PROTEIN NUP85"/>
    <property type="match status" value="1"/>
</dbReference>
<name>A0AAD9YMW0_COLKA</name>
<feature type="compositionally biased region" description="Low complexity" evidence="1">
    <location>
        <begin position="18"/>
        <end position="35"/>
    </location>
</feature>
<reference evidence="2" key="1">
    <citation type="submission" date="2023-02" db="EMBL/GenBank/DDBJ databases">
        <title>Colletotrichum kahawae CIFC_Que2 genome sequencing and assembly.</title>
        <authorList>
            <person name="Baroncelli R."/>
        </authorList>
    </citation>
    <scope>NUCLEOTIDE SEQUENCE</scope>
    <source>
        <strain evidence="2">CIFC_Que2</strain>
    </source>
</reference>
<evidence type="ECO:0000313" key="3">
    <source>
        <dbReference type="Proteomes" id="UP001281614"/>
    </source>
</evidence>
<dbReference type="Proteomes" id="UP001281614">
    <property type="component" value="Unassembled WGS sequence"/>
</dbReference>
<proteinExistence type="predicted"/>
<keyword evidence="3" id="KW-1185">Reference proteome</keyword>
<dbReference type="InterPro" id="IPR022085">
    <property type="entry name" value="OpdG"/>
</dbReference>
<protein>
    <submittedName>
        <fullName evidence="2">Uncharacterized protein</fullName>
    </submittedName>
</protein>
<evidence type="ECO:0000313" key="2">
    <source>
        <dbReference type="EMBL" id="KAK2773405.1"/>
    </source>
</evidence>
<gene>
    <name evidence="2" type="ORF">CKAH01_03865</name>
</gene>
<dbReference type="EMBL" id="VYYT01000057">
    <property type="protein sequence ID" value="KAK2773405.1"/>
    <property type="molecule type" value="Genomic_DNA"/>
</dbReference>
<accession>A0AAD9YMW0</accession>